<organism evidence="7 8">
    <name type="scientific">Pseudonocardia dioxanivorans (strain ATCC 55486 / DSM 44775 / JCM 13855 / CB1190)</name>
    <dbReference type="NCBI Taxonomy" id="675635"/>
    <lineage>
        <taxon>Bacteria</taxon>
        <taxon>Bacillati</taxon>
        <taxon>Actinomycetota</taxon>
        <taxon>Actinomycetes</taxon>
        <taxon>Pseudonocardiales</taxon>
        <taxon>Pseudonocardiaceae</taxon>
        <taxon>Pseudonocardia</taxon>
    </lineage>
</organism>
<name>F4CTQ1_PSEUX</name>
<comment type="similarity">
    <text evidence="2">Belongs to the metallo-beta-lactamase superfamily.</text>
</comment>
<dbReference type="InterPro" id="IPR051013">
    <property type="entry name" value="MBL_superfamily_lactonases"/>
</dbReference>
<evidence type="ECO:0000256" key="2">
    <source>
        <dbReference type="ARBA" id="ARBA00007749"/>
    </source>
</evidence>
<dbReference type="eggNOG" id="COG0491">
    <property type="taxonomic scope" value="Bacteria"/>
</dbReference>
<evidence type="ECO:0000256" key="1">
    <source>
        <dbReference type="ARBA" id="ARBA00001947"/>
    </source>
</evidence>
<dbReference type="Proteomes" id="UP000007809">
    <property type="component" value="Chromosome"/>
</dbReference>
<comment type="cofactor">
    <cofactor evidence="1">
        <name>Zn(2+)</name>
        <dbReference type="ChEBI" id="CHEBI:29105"/>
    </cofactor>
</comment>
<dbReference type="HOGENOM" id="CLU_030571_3_3_11"/>
<dbReference type="OrthoDB" id="3196337at2"/>
<dbReference type="PANTHER" id="PTHR42978">
    <property type="entry name" value="QUORUM-QUENCHING LACTONASE YTNP-RELATED-RELATED"/>
    <property type="match status" value="1"/>
</dbReference>
<dbReference type="InterPro" id="IPR001279">
    <property type="entry name" value="Metallo-B-lactamas"/>
</dbReference>
<dbReference type="SUPFAM" id="SSF56281">
    <property type="entry name" value="Metallo-hydrolase/oxidoreductase"/>
    <property type="match status" value="1"/>
</dbReference>
<dbReference type="RefSeq" id="WP_013678436.1">
    <property type="nucleotide sequence ID" value="NC_015312.1"/>
</dbReference>
<sequence>MSDWTVTPLHVGTLHRKRRNFLYLAGGDEPIDVPVLVFLLERDGTRLLVDSGCADPATTDAHQPFERPADQHVPAVLAASGIEPSSIDAVVTTHLHWDHASGNALFPDSELFVQRTELEYAKAPIQWHAESYEIHNPQRDAEWALDRYTTVEDGAVIADGVSVLLTPGHTPGIQAVLVETAAGLVVLPGDNVPTYDNWAGRPPEWTHIAATNHYDLGAYEASLRRLEETRGQIIPSHDFRVLEVATYG</sequence>
<dbReference type="PANTHER" id="PTHR42978:SF2">
    <property type="entry name" value="102 KBASES UNSTABLE REGION: FROM 1 TO 119443"/>
    <property type="match status" value="1"/>
</dbReference>
<dbReference type="InterPro" id="IPR036866">
    <property type="entry name" value="RibonucZ/Hydroxyglut_hydro"/>
</dbReference>
<dbReference type="CDD" id="cd07729">
    <property type="entry name" value="AHL_lactonase_MBL-fold"/>
    <property type="match status" value="1"/>
</dbReference>
<keyword evidence="4" id="KW-0378">Hydrolase</keyword>
<dbReference type="AlphaFoldDB" id="F4CTQ1"/>
<keyword evidence="5" id="KW-0862">Zinc</keyword>
<proteinExistence type="inferred from homology"/>
<accession>F4CTQ1</accession>
<evidence type="ECO:0000256" key="4">
    <source>
        <dbReference type="ARBA" id="ARBA00022801"/>
    </source>
</evidence>
<protein>
    <submittedName>
        <fullName evidence="7">Beta-lactamase domain protein</fullName>
    </submittedName>
</protein>
<evidence type="ECO:0000256" key="5">
    <source>
        <dbReference type="ARBA" id="ARBA00022833"/>
    </source>
</evidence>
<dbReference type="GO" id="GO:0016787">
    <property type="term" value="F:hydrolase activity"/>
    <property type="evidence" value="ECO:0007669"/>
    <property type="project" value="UniProtKB-KW"/>
</dbReference>
<feature type="domain" description="Metallo-beta-lactamase" evidence="6">
    <location>
        <begin position="34"/>
        <end position="237"/>
    </location>
</feature>
<dbReference type="KEGG" id="pdx:Psed_6463"/>
<evidence type="ECO:0000313" key="8">
    <source>
        <dbReference type="Proteomes" id="UP000007809"/>
    </source>
</evidence>
<gene>
    <name evidence="7" type="ordered locus">Psed_6463</name>
</gene>
<evidence type="ECO:0000313" key="7">
    <source>
        <dbReference type="EMBL" id="AEA28554.1"/>
    </source>
</evidence>
<dbReference type="SMART" id="SM00849">
    <property type="entry name" value="Lactamase_B"/>
    <property type="match status" value="1"/>
</dbReference>
<dbReference type="Pfam" id="PF00753">
    <property type="entry name" value="Lactamase_B"/>
    <property type="match status" value="1"/>
</dbReference>
<dbReference type="STRING" id="675635.Psed_6463"/>
<dbReference type="Gene3D" id="3.60.15.10">
    <property type="entry name" value="Ribonuclease Z/Hydroxyacylglutathione hydrolase-like"/>
    <property type="match status" value="1"/>
</dbReference>
<evidence type="ECO:0000259" key="6">
    <source>
        <dbReference type="SMART" id="SM00849"/>
    </source>
</evidence>
<reference evidence="7 8" key="1">
    <citation type="journal article" date="2011" name="J. Bacteriol.">
        <title>Genome sequence of the 1,4-dioxane-degrading Pseudonocardia dioxanivorans strain CB1190.</title>
        <authorList>
            <person name="Sales C.M."/>
            <person name="Mahendra S."/>
            <person name="Grostern A."/>
            <person name="Parales R.E."/>
            <person name="Goodwin L.A."/>
            <person name="Woyke T."/>
            <person name="Nolan M."/>
            <person name="Lapidus A."/>
            <person name="Chertkov O."/>
            <person name="Ovchinnikova G."/>
            <person name="Sczyrba A."/>
            <person name="Alvarez-Cohen L."/>
        </authorList>
    </citation>
    <scope>NUCLEOTIDE SEQUENCE [LARGE SCALE GENOMIC DNA]</scope>
    <source>
        <strain evidence="8">ATCC 55486 / DSM 44775 / JCM 13855 / CB1190</strain>
    </source>
</reference>
<keyword evidence="3" id="KW-0479">Metal-binding</keyword>
<dbReference type="GO" id="GO:0046872">
    <property type="term" value="F:metal ion binding"/>
    <property type="evidence" value="ECO:0007669"/>
    <property type="project" value="UniProtKB-KW"/>
</dbReference>
<dbReference type="EMBL" id="CP002593">
    <property type="protein sequence ID" value="AEA28554.1"/>
    <property type="molecule type" value="Genomic_DNA"/>
</dbReference>
<keyword evidence="8" id="KW-1185">Reference proteome</keyword>
<evidence type="ECO:0000256" key="3">
    <source>
        <dbReference type="ARBA" id="ARBA00022723"/>
    </source>
</evidence>